<dbReference type="RefSeq" id="WP_121792604.1">
    <property type="nucleotide sequence ID" value="NZ_RDBF01000001.1"/>
</dbReference>
<dbReference type="Gene3D" id="3.40.50.720">
    <property type="entry name" value="NAD(P)-binding Rossmann-like Domain"/>
    <property type="match status" value="1"/>
</dbReference>
<dbReference type="Proteomes" id="UP000282515">
    <property type="component" value="Unassembled WGS sequence"/>
</dbReference>
<dbReference type="SUPFAM" id="SSF51735">
    <property type="entry name" value="NAD(P)-binding Rossmann-fold domains"/>
    <property type="match status" value="1"/>
</dbReference>
<protein>
    <submittedName>
        <fullName evidence="4">SDR family NAD(P)-dependent oxidoreductase</fullName>
    </submittedName>
</protein>
<feature type="compositionally biased region" description="Basic and acidic residues" evidence="3">
    <location>
        <begin position="216"/>
        <end position="227"/>
    </location>
</feature>
<evidence type="ECO:0000256" key="3">
    <source>
        <dbReference type="SAM" id="MobiDB-lite"/>
    </source>
</evidence>
<dbReference type="EMBL" id="RDBF01000001">
    <property type="protein sequence ID" value="RLV57195.1"/>
    <property type="molecule type" value="Genomic_DNA"/>
</dbReference>
<comment type="similarity">
    <text evidence="1">Belongs to the short-chain dehydrogenases/reductases (SDR) family.</text>
</comment>
<organism evidence="4 5">
    <name type="scientific">Aeromicrobium phragmitis</name>
    <dbReference type="NCBI Taxonomy" id="2478914"/>
    <lineage>
        <taxon>Bacteria</taxon>
        <taxon>Bacillati</taxon>
        <taxon>Actinomycetota</taxon>
        <taxon>Actinomycetes</taxon>
        <taxon>Propionibacteriales</taxon>
        <taxon>Nocardioidaceae</taxon>
        <taxon>Aeromicrobium</taxon>
    </lineage>
</organism>
<dbReference type="PANTHER" id="PTHR24320:SF148">
    <property type="entry name" value="NAD(P)-BINDING ROSSMANN-FOLD SUPERFAMILY PROTEIN"/>
    <property type="match status" value="1"/>
</dbReference>
<keyword evidence="5" id="KW-1185">Reference proteome</keyword>
<gene>
    <name evidence="4" type="ORF">D9V41_00630</name>
</gene>
<name>A0A3L8PP44_9ACTN</name>
<feature type="region of interest" description="Disordered" evidence="3">
    <location>
        <begin position="212"/>
        <end position="238"/>
    </location>
</feature>
<accession>A0A3L8PP44</accession>
<dbReference type="PANTHER" id="PTHR24320">
    <property type="entry name" value="RETINOL DEHYDROGENASE"/>
    <property type="match status" value="1"/>
</dbReference>
<dbReference type="Pfam" id="PF00106">
    <property type="entry name" value="adh_short"/>
    <property type="match status" value="1"/>
</dbReference>
<comment type="caution">
    <text evidence="4">The sequence shown here is derived from an EMBL/GenBank/DDBJ whole genome shotgun (WGS) entry which is preliminary data.</text>
</comment>
<proteinExistence type="inferred from homology"/>
<keyword evidence="2" id="KW-0560">Oxidoreductase</keyword>
<evidence type="ECO:0000313" key="5">
    <source>
        <dbReference type="Proteomes" id="UP000282515"/>
    </source>
</evidence>
<reference evidence="4 5" key="1">
    <citation type="submission" date="2018-10" db="EMBL/GenBank/DDBJ databases">
        <title>Aeromicrobium sp. 9W16Y-2 whole genome shotgun sequence.</title>
        <authorList>
            <person name="Li F."/>
        </authorList>
    </citation>
    <scope>NUCLEOTIDE SEQUENCE [LARGE SCALE GENOMIC DNA]</scope>
    <source>
        <strain evidence="4 5">9W16Y-2</strain>
    </source>
</reference>
<dbReference type="InterPro" id="IPR002347">
    <property type="entry name" value="SDR_fam"/>
</dbReference>
<sequence>MTWDPVHLPDLRGRSYAVTGGNAGIGYFAAEQLASAGASVILMSRSKDRLVAAEAALRGQVPDADVSSVVLDLASLASVRGAAAALSALPALDGIFLNGGPMLGARARTQDGFPLLAGTHPIANFALVAGVLDRLADTGTRRQRPSRIVHASTSFVHRWNLPVDDLLQQPKLGLRAYTQAKTATEMFAFELDRRLRAARLPVASIVTHPGVAADAKTPERPGVRDATRPYQRNPFTPWAQGKDAGAWPAVRALTDPDAVGGDYFGPANGARGLPVKAEKLSRTALPEPAIAHALWAQLSQLSGVDLHLPTSS</sequence>
<evidence type="ECO:0000256" key="1">
    <source>
        <dbReference type="ARBA" id="ARBA00006484"/>
    </source>
</evidence>
<dbReference type="GO" id="GO:0016491">
    <property type="term" value="F:oxidoreductase activity"/>
    <property type="evidence" value="ECO:0007669"/>
    <property type="project" value="UniProtKB-KW"/>
</dbReference>
<evidence type="ECO:0000256" key="2">
    <source>
        <dbReference type="ARBA" id="ARBA00023002"/>
    </source>
</evidence>
<dbReference type="InterPro" id="IPR036291">
    <property type="entry name" value="NAD(P)-bd_dom_sf"/>
</dbReference>
<dbReference type="OrthoDB" id="4577644at2"/>
<dbReference type="AlphaFoldDB" id="A0A3L8PP44"/>
<evidence type="ECO:0000313" key="4">
    <source>
        <dbReference type="EMBL" id="RLV57195.1"/>
    </source>
</evidence>